<protein>
    <submittedName>
        <fullName evidence="2">Uncharacterized protein</fullName>
    </submittedName>
</protein>
<evidence type="ECO:0000313" key="3">
    <source>
        <dbReference type="Proteomes" id="UP000007882"/>
    </source>
</evidence>
<organism evidence="2 3">
    <name type="scientific">Actinoplanes missouriensis (strain ATCC 14538 / DSM 43046 / CBS 188.64 / JCM 3121 / NBRC 102363 / NCIMB 12654 / NRRL B-3342 / UNCC 431)</name>
    <dbReference type="NCBI Taxonomy" id="512565"/>
    <lineage>
        <taxon>Bacteria</taxon>
        <taxon>Bacillati</taxon>
        <taxon>Actinomycetota</taxon>
        <taxon>Actinomycetes</taxon>
        <taxon>Micromonosporales</taxon>
        <taxon>Micromonosporaceae</taxon>
        <taxon>Actinoplanes</taxon>
    </lineage>
</organism>
<dbReference type="Gene3D" id="2.120.10.30">
    <property type="entry name" value="TolB, C-terminal domain"/>
    <property type="match status" value="1"/>
</dbReference>
<dbReference type="eggNOG" id="COG5354">
    <property type="taxonomic scope" value="Bacteria"/>
</dbReference>
<dbReference type="OrthoDB" id="3516511at2"/>
<keyword evidence="1" id="KW-1133">Transmembrane helix</keyword>
<evidence type="ECO:0000313" key="2">
    <source>
        <dbReference type="EMBL" id="BAL93324.1"/>
    </source>
</evidence>
<accession>I0HJY7</accession>
<keyword evidence="1" id="KW-0812">Transmembrane</keyword>
<dbReference type="InterPro" id="IPR011042">
    <property type="entry name" value="6-blade_b-propeller_TolB-like"/>
</dbReference>
<keyword evidence="3" id="KW-1185">Reference proteome</keyword>
<dbReference type="Proteomes" id="UP000007882">
    <property type="component" value="Chromosome"/>
</dbReference>
<feature type="transmembrane region" description="Helical" evidence="1">
    <location>
        <begin position="42"/>
        <end position="62"/>
    </location>
</feature>
<sequence>MRNLEDNLRDAVLDLADDAPPPHDLAAVARSRGRRIRRRRHATYSALAVALVAVTVTPYTVLRKDTTAPAPATIVSQSPSPAPSPTTRTLAALEARKPYKLLGGAVLTAMSRTENVEVTPGELTEGDTYHVLLDPATGHYEQLVDDYRDVVPGPRGLFAVSGGTDAEKQVNIVTARGEVRRRIPYRPVGDEPQWSPDGSRLLIPTLAGFQIVSLAGGTEPASQDVSGCPDYCSYSWLPNGTEIAVPRREDLPRSEAEPDRMQVLLIYSATTGKLSRSLPLTARPIGTRGWSPDERLVLTQPLDGGSITLTSTADGSPIAELAGSDGMFLPDGRILTIDDEFVMLYDGQGRVLEEAALPAVFRNLTLEAGLP</sequence>
<gene>
    <name evidence="2" type="ordered locus">AMIS_81040</name>
</gene>
<dbReference type="EMBL" id="AP012319">
    <property type="protein sequence ID" value="BAL93324.1"/>
    <property type="molecule type" value="Genomic_DNA"/>
</dbReference>
<dbReference type="RefSeq" id="WP_014448205.1">
    <property type="nucleotide sequence ID" value="NC_017093.1"/>
</dbReference>
<reference evidence="2 3" key="1">
    <citation type="submission" date="2012-02" db="EMBL/GenBank/DDBJ databases">
        <title>Complete genome sequence of Actinoplanes missouriensis 431 (= NBRC 102363).</title>
        <authorList>
            <person name="Ohnishi Y."/>
            <person name="Ishikawa J."/>
            <person name="Sekine M."/>
            <person name="Hosoyama A."/>
            <person name="Harada T."/>
            <person name="Narita H."/>
            <person name="Hata T."/>
            <person name="Konno Y."/>
            <person name="Tutikane K."/>
            <person name="Fujita N."/>
            <person name="Horinouchi S."/>
            <person name="Hayakawa M."/>
        </authorList>
    </citation>
    <scope>NUCLEOTIDE SEQUENCE [LARGE SCALE GENOMIC DNA]</scope>
    <source>
        <strain evidence="3">ATCC 14538 / DSM 43046 / CBS 188.64 / JCM 3121 / NBRC 102363 / NCIMB 12654 / NRRL B-3342 / UNCC 431</strain>
    </source>
</reference>
<dbReference type="HOGENOM" id="CLU_715026_0_0_11"/>
<keyword evidence="1" id="KW-0472">Membrane</keyword>
<name>I0HJY7_ACTM4</name>
<dbReference type="AlphaFoldDB" id="I0HJY7"/>
<dbReference type="PATRIC" id="fig|512565.3.peg.8126"/>
<dbReference type="KEGG" id="ams:AMIS_81040"/>
<dbReference type="SUPFAM" id="SSF82171">
    <property type="entry name" value="DPP6 N-terminal domain-like"/>
    <property type="match status" value="1"/>
</dbReference>
<dbReference type="STRING" id="512565.AMIS_81040"/>
<evidence type="ECO:0000256" key="1">
    <source>
        <dbReference type="SAM" id="Phobius"/>
    </source>
</evidence>
<proteinExistence type="predicted"/>